<proteinExistence type="predicted"/>
<feature type="transmembrane region" description="Helical" evidence="1">
    <location>
        <begin position="202"/>
        <end position="222"/>
    </location>
</feature>
<evidence type="ECO:0000313" key="3">
    <source>
        <dbReference type="EMBL" id="WOB05873.1"/>
    </source>
</evidence>
<dbReference type="RefSeq" id="WP_316697944.1">
    <property type="nucleotide sequence ID" value="NZ_CP136336.1"/>
</dbReference>
<name>A0ABZ0CM18_9BURK</name>
<dbReference type="EMBL" id="CP136336">
    <property type="protein sequence ID" value="WOB05873.1"/>
    <property type="molecule type" value="Genomic_DNA"/>
</dbReference>
<feature type="transmembrane region" description="Helical" evidence="1">
    <location>
        <begin position="83"/>
        <end position="101"/>
    </location>
</feature>
<dbReference type="PANTHER" id="PTHR43592">
    <property type="entry name" value="CAAX AMINO TERMINAL PROTEASE"/>
    <property type="match status" value="1"/>
</dbReference>
<accession>A0ABZ0CM18</accession>
<feature type="transmembrane region" description="Helical" evidence="1">
    <location>
        <begin position="153"/>
        <end position="172"/>
    </location>
</feature>
<evidence type="ECO:0000256" key="1">
    <source>
        <dbReference type="SAM" id="Phobius"/>
    </source>
</evidence>
<dbReference type="PANTHER" id="PTHR43592:SF15">
    <property type="entry name" value="CAAX AMINO TERMINAL PROTEASE FAMILY PROTEIN"/>
    <property type="match status" value="1"/>
</dbReference>
<evidence type="ECO:0000313" key="4">
    <source>
        <dbReference type="Proteomes" id="UP001303946"/>
    </source>
</evidence>
<dbReference type="Proteomes" id="UP001303946">
    <property type="component" value="Chromosome"/>
</dbReference>
<feature type="transmembrane region" description="Helical" evidence="1">
    <location>
        <begin position="178"/>
        <end position="195"/>
    </location>
</feature>
<reference evidence="3 4" key="1">
    <citation type="submission" date="2023-10" db="EMBL/GenBank/DDBJ databases">
        <title>Bacteria for the degradation of biodegradable plastic PBAT(Polybutylene adipate terephthalate).</title>
        <authorList>
            <person name="Weon H.-Y."/>
            <person name="Yeon J."/>
        </authorList>
    </citation>
    <scope>NUCLEOTIDE SEQUENCE [LARGE SCALE GENOMIC DNA]</scope>
    <source>
        <strain evidence="3 4">SBD 7-3</strain>
    </source>
</reference>
<feature type="transmembrane region" description="Helical" evidence="1">
    <location>
        <begin position="45"/>
        <end position="62"/>
    </location>
</feature>
<dbReference type="InterPro" id="IPR003675">
    <property type="entry name" value="Rce1/LyrA-like_dom"/>
</dbReference>
<gene>
    <name evidence="3" type="ORF">RXV79_13170</name>
</gene>
<keyword evidence="1" id="KW-0812">Transmembrane</keyword>
<sequence>MDAAISKGSWRGLRAGICAVVGLLLVWSVASALVGNSLDKPAQQVVFQAAAVLILLSLHHYFNSDTPISSTGALGRAGRIATAGSLGVIAIHVVAFAHAMFFDVPVEPKMMEIRATEGIGAWSRLLLSAVVLAPIWEELFFRRFLLELFPVQRSWLWAAFGGLATAAAFAAFHYSYMYPSTFVLLGVLGLIFAWVRIRSGTLWAPILLHAVAAVTGLLLNLLR</sequence>
<keyword evidence="1" id="KW-1133">Transmembrane helix</keyword>
<keyword evidence="4" id="KW-1185">Reference proteome</keyword>
<feature type="transmembrane region" description="Helical" evidence="1">
    <location>
        <begin position="12"/>
        <end position="33"/>
    </location>
</feature>
<feature type="domain" description="CAAX prenyl protease 2/Lysostaphin resistance protein A-like" evidence="2">
    <location>
        <begin position="125"/>
        <end position="212"/>
    </location>
</feature>
<dbReference type="EC" id="3.4.-.-" evidence="3"/>
<evidence type="ECO:0000259" key="2">
    <source>
        <dbReference type="Pfam" id="PF02517"/>
    </source>
</evidence>
<keyword evidence="3" id="KW-0378">Hydrolase</keyword>
<protein>
    <submittedName>
        <fullName evidence="3">CPBP family intramembrane glutamic endopeptidase</fullName>
        <ecNumber evidence="3">3.4.-.-</ecNumber>
    </submittedName>
</protein>
<dbReference type="Pfam" id="PF02517">
    <property type="entry name" value="Rce1-like"/>
    <property type="match status" value="1"/>
</dbReference>
<organism evidence="3 4">
    <name type="scientific">Piscinibacter gummiphilus</name>
    <dbReference type="NCBI Taxonomy" id="946333"/>
    <lineage>
        <taxon>Bacteria</taxon>
        <taxon>Pseudomonadati</taxon>
        <taxon>Pseudomonadota</taxon>
        <taxon>Betaproteobacteria</taxon>
        <taxon>Burkholderiales</taxon>
        <taxon>Sphaerotilaceae</taxon>
        <taxon>Piscinibacter</taxon>
    </lineage>
</organism>
<keyword evidence="1" id="KW-0472">Membrane</keyword>
<dbReference type="GO" id="GO:0016787">
    <property type="term" value="F:hydrolase activity"/>
    <property type="evidence" value="ECO:0007669"/>
    <property type="project" value="UniProtKB-KW"/>
</dbReference>